<evidence type="ECO:0000313" key="4">
    <source>
        <dbReference type="Proteomes" id="UP001149400"/>
    </source>
</evidence>
<dbReference type="RefSeq" id="WP_274164315.1">
    <property type="nucleotide sequence ID" value="NZ_JAJUBC010000009.1"/>
</dbReference>
<keyword evidence="4" id="KW-1185">Reference proteome</keyword>
<feature type="transmembrane region" description="Helical" evidence="1">
    <location>
        <begin position="103"/>
        <end position="123"/>
    </location>
</feature>
<feature type="transmembrane region" description="Helical" evidence="1">
    <location>
        <begin position="182"/>
        <end position="202"/>
    </location>
</feature>
<organism evidence="3 4">
    <name type="scientific">Enterovibrio gelatinilyticus</name>
    <dbReference type="NCBI Taxonomy" id="2899819"/>
    <lineage>
        <taxon>Bacteria</taxon>
        <taxon>Pseudomonadati</taxon>
        <taxon>Pseudomonadota</taxon>
        <taxon>Gammaproteobacteria</taxon>
        <taxon>Vibrionales</taxon>
        <taxon>Vibrionaceae</taxon>
        <taxon>Enterovibrio</taxon>
    </lineage>
</organism>
<evidence type="ECO:0000256" key="1">
    <source>
        <dbReference type="SAM" id="Phobius"/>
    </source>
</evidence>
<feature type="domain" description="EamA" evidence="2">
    <location>
        <begin position="16"/>
        <end position="147"/>
    </location>
</feature>
<feature type="transmembrane region" description="Helical" evidence="1">
    <location>
        <begin position="270"/>
        <end position="290"/>
    </location>
</feature>
<proteinExistence type="predicted"/>
<feature type="transmembrane region" description="Helical" evidence="1">
    <location>
        <begin position="155"/>
        <end position="175"/>
    </location>
</feature>
<comment type="caution">
    <text evidence="3">The sequence shown here is derived from an EMBL/GenBank/DDBJ whole genome shotgun (WGS) entry which is preliminary data.</text>
</comment>
<feature type="transmembrane region" description="Helical" evidence="1">
    <location>
        <begin position="130"/>
        <end position="149"/>
    </location>
</feature>
<name>A0ABT5QZL3_9GAMM</name>
<keyword evidence="1" id="KW-0472">Membrane</keyword>
<feature type="transmembrane region" description="Helical" evidence="1">
    <location>
        <begin position="214"/>
        <end position="234"/>
    </location>
</feature>
<feature type="transmembrane region" description="Helical" evidence="1">
    <location>
        <begin position="246"/>
        <end position="264"/>
    </location>
</feature>
<feature type="transmembrane region" description="Helical" evidence="1">
    <location>
        <begin position="79"/>
        <end position="97"/>
    </location>
</feature>
<sequence>MQKTQGVYLLAPIYKGTLAMMVGVSILSVDSLLIRLIESSGWTLLFWRGIISALVVLVFTMATKPKQTMNALRKPSKNLLIGSVAFSLSTVCFVLSIEHTQVASTLIIINVSPLICAALAFFFLKETIELRTLIAILAATLGIVFVFYGKALPNASFGNMLALVTALMLAIYFVVLRESKSANAPLFLVFGGLCTAVIAILAGAEPFSLTSQEWVYVIILCAVVVPSAFILISIGPKFLPAAHANLFMLLEAILGPLFVWMVLGEVPSDNVLIGGSIVMLTLVLFTLSSAKSRHSLNKKPSE</sequence>
<evidence type="ECO:0000313" key="3">
    <source>
        <dbReference type="EMBL" id="MDD1793457.1"/>
    </source>
</evidence>
<feature type="transmembrane region" description="Helical" evidence="1">
    <location>
        <begin position="7"/>
        <end position="29"/>
    </location>
</feature>
<feature type="transmembrane region" description="Helical" evidence="1">
    <location>
        <begin position="41"/>
        <end position="59"/>
    </location>
</feature>
<dbReference type="Pfam" id="PF00892">
    <property type="entry name" value="EamA"/>
    <property type="match status" value="2"/>
</dbReference>
<keyword evidence="1" id="KW-1133">Transmembrane helix</keyword>
<feature type="domain" description="EamA" evidence="2">
    <location>
        <begin position="157"/>
        <end position="286"/>
    </location>
</feature>
<dbReference type="SUPFAM" id="SSF103481">
    <property type="entry name" value="Multidrug resistance efflux transporter EmrE"/>
    <property type="match status" value="2"/>
</dbReference>
<accession>A0ABT5QZL3</accession>
<gene>
    <name evidence="3" type="ORF">LRP50_09995</name>
</gene>
<dbReference type="EMBL" id="JAJUBC010000009">
    <property type="protein sequence ID" value="MDD1793457.1"/>
    <property type="molecule type" value="Genomic_DNA"/>
</dbReference>
<reference evidence="3" key="1">
    <citation type="submission" date="2021-12" db="EMBL/GenBank/DDBJ databases">
        <title>Enterovibrio ZSDZ35 sp. nov. and Enterovibrio ZSDZ42 sp. nov., isolated from coastal seawater in Qingdao.</title>
        <authorList>
            <person name="Zhang P."/>
        </authorList>
    </citation>
    <scope>NUCLEOTIDE SEQUENCE</scope>
    <source>
        <strain evidence="3">ZSDZ42</strain>
    </source>
</reference>
<evidence type="ECO:0000259" key="2">
    <source>
        <dbReference type="Pfam" id="PF00892"/>
    </source>
</evidence>
<dbReference type="Gene3D" id="1.10.3730.20">
    <property type="match status" value="1"/>
</dbReference>
<dbReference type="PANTHER" id="PTHR22911">
    <property type="entry name" value="ACYL-MALONYL CONDENSING ENZYME-RELATED"/>
    <property type="match status" value="1"/>
</dbReference>
<protein>
    <submittedName>
        <fullName evidence="3">DMT family transporter</fullName>
    </submittedName>
</protein>
<dbReference type="Proteomes" id="UP001149400">
    <property type="component" value="Unassembled WGS sequence"/>
</dbReference>
<dbReference type="InterPro" id="IPR000620">
    <property type="entry name" value="EamA_dom"/>
</dbReference>
<keyword evidence="1" id="KW-0812">Transmembrane</keyword>
<dbReference type="InterPro" id="IPR037185">
    <property type="entry name" value="EmrE-like"/>
</dbReference>